<dbReference type="InterPro" id="IPR008966">
    <property type="entry name" value="Adhesion_dom_sf"/>
</dbReference>
<dbReference type="InterPro" id="IPR050263">
    <property type="entry name" value="Bact_Fimbrial_Adh_Pro"/>
</dbReference>
<dbReference type="SUPFAM" id="SSF49401">
    <property type="entry name" value="Bacterial adhesins"/>
    <property type="match status" value="1"/>
</dbReference>
<organism evidence="6 9">
    <name type="scientific">Tatumella citrea</name>
    <name type="common">Pantoea citrea</name>
    <dbReference type="NCBI Taxonomy" id="53336"/>
    <lineage>
        <taxon>Bacteria</taxon>
        <taxon>Pseudomonadati</taxon>
        <taxon>Pseudomonadota</taxon>
        <taxon>Gammaproteobacteria</taxon>
        <taxon>Enterobacterales</taxon>
        <taxon>Erwiniaceae</taxon>
        <taxon>Tatumella</taxon>
    </lineage>
</organism>
<dbReference type="PANTHER" id="PTHR33420">
    <property type="entry name" value="FIMBRIAL SUBUNIT ELFA-RELATED"/>
    <property type="match status" value="1"/>
</dbReference>
<dbReference type="PANTHER" id="PTHR33420:SF31">
    <property type="entry name" value="TYPE 1 FIMBRIN D-MANNOSE SPECIFIC ADHESIN"/>
    <property type="match status" value="1"/>
</dbReference>
<keyword evidence="2 4" id="KW-0732">Signal</keyword>
<evidence type="ECO:0000256" key="4">
    <source>
        <dbReference type="SAM" id="SignalP"/>
    </source>
</evidence>
<reference evidence="8 9" key="1">
    <citation type="submission" date="2016-05" db="EMBL/GenBank/DDBJ databases">
        <title>Complete genome sequence of two 2,5-diketo-D-glunonic acid producing strain Tatumella citrea.</title>
        <authorList>
            <person name="Duan C."/>
            <person name="Yang J."/>
            <person name="Yang S."/>
        </authorList>
    </citation>
    <scope>NUCLEOTIDE SEQUENCE [LARGE SCALE GENOMIC DNA]</scope>
    <source>
        <strain evidence="7 8">ATCC 39140</strain>
        <strain evidence="6 9">DSM 13699</strain>
    </source>
</reference>
<sequence>MVKLKCFMIILSSLWVGSAVSAINLDAFSWYFGPNGMVIDTASASVILPGPFCWDGSKCGIAIGVQVRPVSGSSNNYWFIQSQGTPASFTSDTAVSVINSLAGKTVSGTSGLNTPGSTVKACLYSYNKTSSSEGYSIIPSGVCGGGYIPPIPVPTNCDLSMDNSMMDFGDISSAAFLNAGAGGKPSGTEVQQRTLNVSCSSPQASLAYLRMTTDNVSGNMLVSSNKDVGFLMSAGENDPTVSPLTPNSSTSSYPLTLDSAGKATVTIKAVPVSVTGKKPVAGTFTSHALLDISWD</sequence>
<evidence type="ECO:0000313" key="6">
    <source>
        <dbReference type="EMBL" id="ARU95783.1"/>
    </source>
</evidence>
<accession>A0A1Y0LCN1</accession>
<dbReference type="InterPro" id="IPR036937">
    <property type="entry name" value="Adhesion_dom_fimbrial_sf"/>
</dbReference>
<keyword evidence="8" id="KW-1185">Reference proteome</keyword>
<dbReference type="KEGG" id="tci:A7K98_19935"/>
<dbReference type="Pfam" id="PF00419">
    <property type="entry name" value="Fimbrial"/>
    <property type="match status" value="1"/>
</dbReference>
<evidence type="ECO:0000313" key="8">
    <source>
        <dbReference type="Proteomes" id="UP000195729"/>
    </source>
</evidence>
<proteinExistence type="predicted"/>
<evidence type="ECO:0000256" key="2">
    <source>
        <dbReference type="ARBA" id="ARBA00022729"/>
    </source>
</evidence>
<feature type="chain" id="PRO_5012530572" description="Fimbrial-type adhesion domain-containing protein" evidence="4">
    <location>
        <begin position="22"/>
        <end position="295"/>
    </location>
</feature>
<dbReference type="Proteomes" id="UP000195814">
    <property type="component" value="Chromosome"/>
</dbReference>
<dbReference type="GO" id="GO:0043709">
    <property type="term" value="P:cell adhesion involved in single-species biofilm formation"/>
    <property type="evidence" value="ECO:0007669"/>
    <property type="project" value="TreeGrafter"/>
</dbReference>
<dbReference type="InterPro" id="IPR000259">
    <property type="entry name" value="Adhesion_dom_fimbrial"/>
</dbReference>
<evidence type="ECO:0000313" key="9">
    <source>
        <dbReference type="Proteomes" id="UP000195814"/>
    </source>
</evidence>
<protein>
    <recommendedName>
        <fullName evidence="5">Fimbrial-type adhesion domain-containing protein</fullName>
    </recommendedName>
</protein>
<evidence type="ECO:0000313" key="7">
    <source>
        <dbReference type="EMBL" id="ARU99823.1"/>
    </source>
</evidence>
<feature type="domain" description="Fimbrial-type adhesion" evidence="5">
    <location>
        <begin position="152"/>
        <end position="293"/>
    </location>
</feature>
<gene>
    <name evidence="6" type="ORF">A7K98_19935</name>
    <name evidence="7" type="ORF">A7K99_19920</name>
</gene>
<name>A0A1Y0LCN1_TATCI</name>
<dbReference type="AlphaFoldDB" id="A0A1Y0LCN1"/>
<dbReference type="EMBL" id="CP015579">
    <property type="protein sequence ID" value="ARU95783.1"/>
    <property type="molecule type" value="Genomic_DNA"/>
</dbReference>
<evidence type="ECO:0000256" key="3">
    <source>
        <dbReference type="ARBA" id="ARBA00023263"/>
    </source>
</evidence>
<dbReference type="GO" id="GO:0009289">
    <property type="term" value="C:pilus"/>
    <property type="evidence" value="ECO:0007669"/>
    <property type="project" value="UniProtKB-SubCell"/>
</dbReference>
<evidence type="ECO:0000256" key="1">
    <source>
        <dbReference type="ARBA" id="ARBA00004561"/>
    </source>
</evidence>
<comment type="subcellular location">
    <subcellularLocation>
        <location evidence="1">Fimbrium</location>
    </subcellularLocation>
</comment>
<dbReference type="Proteomes" id="UP000195729">
    <property type="component" value="Chromosome"/>
</dbReference>
<evidence type="ECO:0000259" key="5">
    <source>
        <dbReference type="Pfam" id="PF00419"/>
    </source>
</evidence>
<feature type="signal peptide" evidence="4">
    <location>
        <begin position="1"/>
        <end position="21"/>
    </location>
</feature>
<dbReference type="Gene3D" id="2.60.40.1090">
    <property type="entry name" value="Fimbrial-type adhesion domain"/>
    <property type="match status" value="1"/>
</dbReference>
<dbReference type="EMBL" id="CP015581">
    <property type="protein sequence ID" value="ARU99823.1"/>
    <property type="molecule type" value="Genomic_DNA"/>
</dbReference>
<keyword evidence="3" id="KW-0281">Fimbrium</keyword>